<evidence type="ECO:0000313" key="5">
    <source>
        <dbReference type="EMBL" id="SGY57450.1"/>
    </source>
</evidence>
<keyword evidence="1" id="KW-0233">DNA recombination</keyword>
<dbReference type="GO" id="GO:0006281">
    <property type="term" value="P:DNA repair"/>
    <property type="evidence" value="ECO:0007669"/>
    <property type="project" value="UniProtKB-KW"/>
</dbReference>
<proteinExistence type="inferred from homology"/>
<dbReference type="GO" id="GO:0006310">
    <property type="term" value="P:DNA recombination"/>
    <property type="evidence" value="ECO:0007669"/>
    <property type="project" value="UniProtKB-KW"/>
</dbReference>
<evidence type="ECO:0000259" key="4">
    <source>
        <dbReference type="Pfam" id="PF21530"/>
    </source>
</evidence>
<protein>
    <recommendedName>
        <fullName evidence="1">ATP-dependent DNA helicase</fullName>
        <ecNumber evidence="1">5.6.2.3</ecNumber>
    </recommendedName>
</protein>
<dbReference type="Gene3D" id="3.40.50.300">
    <property type="entry name" value="P-loop containing nucleotide triphosphate hydrolases"/>
    <property type="match status" value="1"/>
</dbReference>
<sequence>MLRVHNRRVKLFLTAKEFMNSETSHMYKLRLLAPRNRDPRTYNLPTQEEVAVILPRDDTEYQSSRREIVVRLRHPPNNDSRGIQLIHDGHPALMALTYPLLLPYGEDWYHNRIPLSQNAIATEAARRVRDENGVLQRTTDNANANPQTGRAGSKCVTQSQFNVYYFHICPHNISYPTLFLAGWLFQKVVADTWAMTEQERLYWMRANQKKLRAEEYLSLQASLAEGLDPAQIGKRVILPSSQTGSPRQMVQLYQDAMAIVRVFGAPGIFITMTCNPAWSEIVNALLPGQTASDRPDIVTRVFHGKLKALLADVLGIGRVPGVFGKVIAYVYVVKFQKRGLPHAHILLIMDPEDKPKTNDDYNKIVTAEIPDRDKFPPLFETITNSMLHRRCDHPGKHTCHNDHGKCTKQFPKQLQPRTTGKDCGYPHYRRRGIHQYVKFTGTAQEEVYTDANVVPTNPFLASKYNCHVNVEIASGVAVIKYLYKYVYKGHNRTSFTINEPKAQDKINSFLDARYVCAPKAIHRIFQFGMHDRDPAVARLAQHLPNEQQVWFDPDHGAPDLSAPPETMLTAFIKLIYFCGPEGGEQYYLRLLLLKVPSPTSFADLKTFNANDGATNAAQLWAKHCENLTQDIEYQLRNQRRQPIITPEHFNNEASTNCLIMEESATAAELAELEGLWRNNFESCNAKQRVVVETVLDSILNSCGKGKYALAVTSSGIAALLLPKGRTAPSRFKIPIDIFDDSTCNVPKQGQLAKLFRMCDLIVWDDAPMQHCQCFQLVDRMLQDVRFSTARFGGLTVVLAVEVLHLSVSSNPSLTFRPYTKRGTVQAQTNMRLLAAADRMTETEREKAQDFANWLLRLLLLATTRNRSGLIRHVYPVPALNLDNMSLSAKIEYFRNRAILAPKNLQVDQINDMVLDLLPGEPQTFYSADSVENKHESLFSIEYLQSLNIPGMALHAAKFKVGCPVMLLRNLDPAAGLCNGTRLLLTRLHTRVLEAIILTGDHAGQPNLLPWITLKTGSSAEAPFTLHRTQFPIWLAMAMTINKSQGQSLAQVGVCLEMPVFSHGQLHVALSRATNVDGVRVLLHQTENEEADNVTENIVFRMVFELMK</sequence>
<keyword evidence="1" id="KW-0227">DNA damage</keyword>
<dbReference type="GO" id="GO:0043139">
    <property type="term" value="F:5'-3' DNA helicase activity"/>
    <property type="evidence" value="ECO:0007669"/>
    <property type="project" value="UniProtKB-EC"/>
</dbReference>
<dbReference type="PANTHER" id="PTHR10492">
    <property type="match status" value="1"/>
</dbReference>
<evidence type="ECO:0000256" key="1">
    <source>
        <dbReference type="RuleBase" id="RU363044"/>
    </source>
</evidence>
<dbReference type="Proteomes" id="UP000249464">
    <property type="component" value="Unassembled WGS sequence"/>
</dbReference>
<comment type="catalytic activity">
    <reaction evidence="1">
        <text>ATP + H2O = ADP + phosphate + H(+)</text>
        <dbReference type="Rhea" id="RHEA:13065"/>
        <dbReference type="ChEBI" id="CHEBI:15377"/>
        <dbReference type="ChEBI" id="CHEBI:15378"/>
        <dbReference type="ChEBI" id="CHEBI:30616"/>
        <dbReference type="ChEBI" id="CHEBI:43474"/>
        <dbReference type="ChEBI" id="CHEBI:456216"/>
        <dbReference type="EC" id="5.6.2.3"/>
    </reaction>
</comment>
<dbReference type="Pfam" id="PF21530">
    <property type="entry name" value="Pif1_2B_dom"/>
    <property type="match status" value="1"/>
</dbReference>
<dbReference type="InterPro" id="IPR025476">
    <property type="entry name" value="Helitron_helicase-like"/>
</dbReference>
<keyword evidence="1" id="KW-0234">DNA repair</keyword>
<dbReference type="Pfam" id="PF05970">
    <property type="entry name" value="PIF1"/>
    <property type="match status" value="1"/>
</dbReference>
<dbReference type="InterPro" id="IPR027417">
    <property type="entry name" value="P-loop_NTPase"/>
</dbReference>
<dbReference type="Pfam" id="PF14214">
    <property type="entry name" value="Helitron_like_N"/>
    <property type="match status" value="1"/>
</dbReference>
<keyword evidence="1" id="KW-0547">Nucleotide-binding</keyword>
<evidence type="ECO:0000259" key="2">
    <source>
        <dbReference type="Pfam" id="PF05970"/>
    </source>
</evidence>
<name>A0A2X0MAL8_9BASI</name>
<dbReference type="PANTHER" id="PTHR10492:SF57">
    <property type="entry name" value="ATP-DEPENDENT DNA HELICASE"/>
    <property type="match status" value="1"/>
</dbReference>
<dbReference type="InterPro" id="IPR010285">
    <property type="entry name" value="DNA_helicase_pif1-like_DEAD"/>
</dbReference>
<dbReference type="EC" id="5.6.2.3" evidence="1"/>
<dbReference type="GO" id="GO:0005524">
    <property type="term" value="F:ATP binding"/>
    <property type="evidence" value="ECO:0007669"/>
    <property type="project" value="UniProtKB-KW"/>
</dbReference>
<reference evidence="5 6" key="1">
    <citation type="submission" date="2016-11" db="EMBL/GenBank/DDBJ databases">
        <authorList>
            <person name="Jaros S."/>
            <person name="Januszkiewicz K."/>
            <person name="Wedrychowicz H."/>
        </authorList>
    </citation>
    <scope>NUCLEOTIDE SEQUENCE [LARGE SCALE GENOMIC DNA]</scope>
</reference>
<dbReference type="AlphaFoldDB" id="A0A2X0MAL8"/>
<keyword evidence="1" id="KW-0378">Hydrolase</keyword>
<dbReference type="InterPro" id="IPR049163">
    <property type="entry name" value="Pif1-like_2B_dom"/>
</dbReference>
<feature type="domain" description="DNA helicase Pif1-like 2B" evidence="4">
    <location>
        <begin position="941"/>
        <end position="987"/>
    </location>
</feature>
<feature type="domain" description="DNA helicase Pif1-like DEAD-box helicase" evidence="2">
    <location>
        <begin position="701"/>
        <end position="857"/>
    </location>
</feature>
<dbReference type="GO" id="GO:0000723">
    <property type="term" value="P:telomere maintenance"/>
    <property type="evidence" value="ECO:0007669"/>
    <property type="project" value="InterPro"/>
</dbReference>
<dbReference type="SUPFAM" id="SSF52540">
    <property type="entry name" value="P-loop containing nucleoside triphosphate hydrolases"/>
    <property type="match status" value="1"/>
</dbReference>
<keyword evidence="6" id="KW-1185">Reference proteome</keyword>
<feature type="domain" description="Helitron helicase-like" evidence="3">
    <location>
        <begin position="175"/>
        <end position="347"/>
    </location>
</feature>
<accession>A0A2X0MAL8</accession>
<evidence type="ECO:0000259" key="3">
    <source>
        <dbReference type="Pfam" id="PF14214"/>
    </source>
</evidence>
<dbReference type="GO" id="GO:0016887">
    <property type="term" value="F:ATP hydrolysis activity"/>
    <property type="evidence" value="ECO:0007669"/>
    <property type="project" value="RHEA"/>
</dbReference>
<comment type="cofactor">
    <cofactor evidence="1">
        <name>Mg(2+)</name>
        <dbReference type="ChEBI" id="CHEBI:18420"/>
    </cofactor>
</comment>
<evidence type="ECO:0000313" key="6">
    <source>
        <dbReference type="Proteomes" id="UP000249464"/>
    </source>
</evidence>
<dbReference type="EMBL" id="FQNC01000044">
    <property type="protein sequence ID" value="SGY57450.1"/>
    <property type="molecule type" value="Genomic_DNA"/>
</dbReference>
<gene>
    <name evidence="5" type="primary">BQ5605_C006g04273</name>
    <name evidence="5" type="ORF">BQ5605_C006G04273</name>
</gene>
<organism evidence="5 6">
    <name type="scientific">Microbotryum silenes-dioicae</name>
    <dbReference type="NCBI Taxonomy" id="796604"/>
    <lineage>
        <taxon>Eukaryota</taxon>
        <taxon>Fungi</taxon>
        <taxon>Dikarya</taxon>
        <taxon>Basidiomycota</taxon>
        <taxon>Pucciniomycotina</taxon>
        <taxon>Microbotryomycetes</taxon>
        <taxon>Microbotryales</taxon>
        <taxon>Microbotryaceae</taxon>
        <taxon>Microbotryum</taxon>
    </lineage>
</organism>
<comment type="similarity">
    <text evidence="1">Belongs to the helicase family.</text>
</comment>
<keyword evidence="1" id="KW-0347">Helicase</keyword>
<keyword evidence="1" id="KW-0067">ATP-binding</keyword>